<gene>
    <name evidence="2" type="ORF">QCA50_014423</name>
</gene>
<evidence type="ECO:0000313" key="3">
    <source>
        <dbReference type="Proteomes" id="UP001385951"/>
    </source>
</evidence>
<organism evidence="2 3">
    <name type="scientific">Cerrena zonata</name>
    <dbReference type="NCBI Taxonomy" id="2478898"/>
    <lineage>
        <taxon>Eukaryota</taxon>
        <taxon>Fungi</taxon>
        <taxon>Dikarya</taxon>
        <taxon>Basidiomycota</taxon>
        <taxon>Agaricomycotina</taxon>
        <taxon>Agaricomycetes</taxon>
        <taxon>Polyporales</taxon>
        <taxon>Cerrenaceae</taxon>
        <taxon>Cerrena</taxon>
    </lineage>
</organism>
<reference evidence="2 3" key="1">
    <citation type="submission" date="2022-09" db="EMBL/GenBank/DDBJ databases">
        <authorList>
            <person name="Palmer J.M."/>
        </authorList>
    </citation>
    <scope>NUCLEOTIDE SEQUENCE [LARGE SCALE GENOMIC DNA]</scope>
    <source>
        <strain evidence="2 3">DSM 7382</strain>
    </source>
</reference>
<feature type="region of interest" description="Disordered" evidence="1">
    <location>
        <begin position="1"/>
        <end position="31"/>
    </location>
</feature>
<feature type="compositionally biased region" description="Polar residues" evidence="1">
    <location>
        <begin position="18"/>
        <end position="31"/>
    </location>
</feature>
<name>A0AAW0FYD6_9APHY</name>
<protein>
    <recommendedName>
        <fullName evidence="4">BZIP domain-containing protein</fullName>
    </recommendedName>
</protein>
<sequence>MPPDRVKTASLRKFTPLSGPQTPGSNSVAHSIENAFSDTLASSPSTIPTDLFEATSDLQGPFVSSSFIEDLYDEFTCISYATNECESTELGDLTAQETAVHVNNPPEELPDDVAEMIELLAQPPVPGVLPPGIVLVHTELGPVPLVASDIQKTVVPDNEVVVGPKNKENRRKRELRKRKRKEYWANMEAERLKDEGLKLNDIPPQ</sequence>
<evidence type="ECO:0000256" key="1">
    <source>
        <dbReference type="SAM" id="MobiDB-lite"/>
    </source>
</evidence>
<keyword evidence="3" id="KW-1185">Reference proteome</keyword>
<accession>A0AAW0FYD6</accession>
<dbReference type="Proteomes" id="UP001385951">
    <property type="component" value="Unassembled WGS sequence"/>
</dbReference>
<comment type="caution">
    <text evidence="2">The sequence shown here is derived from an EMBL/GenBank/DDBJ whole genome shotgun (WGS) entry which is preliminary data.</text>
</comment>
<dbReference type="AlphaFoldDB" id="A0AAW0FYD6"/>
<evidence type="ECO:0000313" key="2">
    <source>
        <dbReference type="EMBL" id="KAK7682623.1"/>
    </source>
</evidence>
<evidence type="ECO:0008006" key="4">
    <source>
        <dbReference type="Google" id="ProtNLM"/>
    </source>
</evidence>
<proteinExistence type="predicted"/>
<dbReference type="EMBL" id="JASBNA010000035">
    <property type="protein sequence ID" value="KAK7682623.1"/>
    <property type="molecule type" value="Genomic_DNA"/>
</dbReference>